<evidence type="ECO:0000256" key="1">
    <source>
        <dbReference type="SAM" id="Phobius"/>
    </source>
</evidence>
<accession>A0AAD7KGA3</accession>
<keyword evidence="1" id="KW-1133">Transmembrane helix</keyword>
<comment type="caution">
    <text evidence="2">The sequence shown here is derived from an EMBL/GenBank/DDBJ whole genome shotgun (WGS) entry which is preliminary data.</text>
</comment>
<evidence type="ECO:0000313" key="2">
    <source>
        <dbReference type="EMBL" id="KAJ7783984.1"/>
    </source>
</evidence>
<keyword evidence="3" id="KW-1185">Reference proteome</keyword>
<proteinExistence type="predicted"/>
<protein>
    <submittedName>
        <fullName evidence="2">Uncharacterized protein</fullName>
    </submittedName>
</protein>
<feature type="non-terminal residue" evidence="2">
    <location>
        <position position="306"/>
    </location>
</feature>
<organism evidence="2 3">
    <name type="scientific">Mycena maculata</name>
    <dbReference type="NCBI Taxonomy" id="230809"/>
    <lineage>
        <taxon>Eukaryota</taxon>
        <taxon>Fungi</taxon>
        <taxon>Dikarya</taxon>
        <taxon>Basidiomycota</taxon>
        <taxon>Agaricomycotina</taxon>
        <taxon>Agaricomycetes</taxon>
        <taxon>Agaricomycetidae</taxon>
        <taxon>Agaricales</taxon>
        <taxon>Marasmiineae</taxon>
        <taxon>Mycenaceae</taxon>
        <taxon>Mycena</taxon>
    </lineage>
</organism>
<feature type="transmembrane region" description="Helical" evidence="1">
    <location>
        <begin position="214"/>
        <end position="233"/>
    </location>
</feature>
<gene>
    <name evidence="2" type="ORF">DFH07DRAFT_789772</name>
</gene>
<name>A0AAD7KGA3_9AGAR</name>
<evidence type="ECO:0000313" key="3">
    <source>
        <dbReference type="Proteomes" id="UP001215280"/>
    </source>
</evidence>
<feature type="transmembrane region" description="Helical" evidence="1">
    <location>
        <begin position="98"/>
        <end position="117"/>
    </location>
</feature>
<reference evidence="2" key="1">
    <citation type="submission" date="2023-03" db="EMBL/GenBank/DDBJ databases">
        <title>Massive genome expansion in bonnet fungi (Mycena s.s.) driven by repeated elements and novel gene families across ecological guilds.</title>
        <authorList>
            <consortium name="Lawrence Berkeley National Laboratory"/>
            <person name="Harder C.B."/>
            <person name="Miyauchi S."/>
            <person name="Viragh M."/>
            <person name="Kuo A."/>
            <person name="Thoen E."/>
            <person name="Andreopoulos B."/>
            <person name="Lu D."/>
            <person name="Skrede I."/>
            <person name="Drula E."/>
            <person name="Henrissat B."/>
            <person name="Morin E."/>
            <person name="Kohler A."/>
            <person name="Barry K."/>
            <person name="LaButti K."/>
            <person name="Morin E."/>
            <person name="Salamov A."/>
            <person name="Lipzen A."/>
            <person name="Mereny Z."/>
            <person name="Hegedus B."/>
            <person name="Baldrian P."/>
            <person name="Stursova M."/>
            <person name="Weitz H."/>
            <person name="Taylor A."/>
            <person name="Grigoriev I.V."/>
            <person name="Nagy L.G."/>
            <person name="Martin F."/>
            <person name="Kauserud H."/>
        </authorList>
    </citation>
    <scope>NUCLEOTIDE SEQUENCE</scope>
    <source>
        <strain evidence="2">CBHHK188m</strain>
    </source>
</reference>
<dbReference type="AlphaFoldDB" id="A0AAD7KGA3"/>
<feature type="transmembrane region" description="Helical" evidence="1">
    <location>
        <begin position="177"/>
        <end position="202"/>
    </location>
</feature>
<keyword evidence="1" id="KW-0812">Transmembrane</keyword>
<keyword evidence="1" id="KW-0472">Membrane</keyword>
<dbReference type="EMBL" id="JARJLG010000002">
    <property type="protein sequence ID" value="KAJ7783984.1"/>
    <property type="molecule type" value="Genomic_DNA"/>
</dbReference>
<sequence>TLLVLLLIATYLLYHRAGAGRRSLSAATALMALFATAQLGIRLRAAVAAFQVLRLAVEGELWPQSARAVSVINLFDNLYIVDDFLLIYRCFIVWNHNIRIVVIPILLLLTTTVIGYLSVYEDEYVISSHYLDFRVAFIMSVVTNVALMALTAGRIWWIRRDACVLLESASVRMYTTVIAIILESGALYCISVLIYVISISVLNQDNDMIAVFRAAMPQIMNIAPTLIIVRVGLGHGVRVDEVRANSDREHRALPRVPFGAPAATFEVRAPARDQASFVIDIRAARDNDNDNEAGDNISLSELGKRV</sequence>
<feature type="transmembrane region" description="Helical" evidence="1">
    <location>
        <begin position="137"/>
        <end position="157"/>
    </location>
</feature>
<dbReference type="Proteomes" id="UP001215280">
    <property type="component" value="Unassembled WGS sequence"/>
</dbReference>